<protein>
    <submittedName>
        <fullName evidence="1">Uncharacterized protein</fullName>
    </submittedName>
</protein>
<name>N1Q632_PSEFD</name>
<proteinExistence type="predicted"/>
<dbReference type="HOGENOM" id="CLU_2085815_0_0_1"/>
<dbReference type="KEGG" id="pfj:MYCFIDRAFT_192012"/>
<dbReference type="EMBL" id="KB446555">
    <property type="protein sequence ID" value="EME87635.1"/>
    <property type="molecule type" value="Genomic_DNA"/>
</dbReference>
<dbReference type="GeneID" id="19335252"/>
<organism evidence="1 2">
    <name type="scientific">Pseudocercospora fijiensis (strain CIRAD86)</name>
    <name type="common">Black leaf streak disease fungus</name>
    <name type="synonym">Mycosphaerella fijiensis</name>
    <dbReference type="NCBI Taxonomy" id="383855"/>
    <lineage>
        <taxon>Eukaryota</taxon>
        <taxon>Fungi</taxon>
        <taxon>Dikarya</taxon>
        <taxon>Ascomycota</taxon>
        <taxon>Pezizomycotina</taxon>
        <taxon>Dothideomycetes</taxon>
        <taxon>Dothideomycetidae</taxon>
        <taxon>Mycosphaerellales</taxon>
        <taxon>Mycosphaerellaceae</taxon>
        <taxon>Pseudocercospora</taxon>
    </lineage>
</organism>
<dbReference type="OrthoDB" id="10604678at2759"/>
<dbReference type="VEuPathDB" id="FungiDB:MYCFIDRAFT_192012"/>
<dbReference type="AlphaFoldDB" id="N1Q632"/>
<keyword evidence="2" id="KW-1185">Reference proteome</keyword>
<sequence>MSTLLLEPEIKGELVATSEDGADTDPLPLETGGETVGVLDPEVTFQGAVMVPLVIEGTESPLGLLELSSGMEDSGTLVAALVSASLVDGSGVTVIEMFPASDVDAMLVTTSLEEPAV</sequence>
<accession>N1Q632</accession>
<evidence type="ECO:0000313" key="2">
    <source>
        <dbReference type="Proteomes" id="UP000016932"/>
    </source>
</evidence>
<dbReference type="Proteomes" id="UP000016932">
    <property type="component" value="Unassembled WGS sequence"/>
</dbReference>
<gene>
    <name evidence="1" type="ORF">MYCFIDRAFT_192012</name>
</gene>
<dbReference type="RefSeq" id="XP_007921007.1">
    <property type="nucleotide sequence ID" value="XM_007922816.1"/>
</dbReference>
<reference evidence="1 2" key="1">
    <citation type="journal article" date="2012" name="PLoS Pathog.">
        <title>Diverse lifestyles and strategies of plant pathogenesis encoded in the genomes of eighteen Dothideomycetes fungi.</title>
        <authorList>
            <person name="Ohm R.A."/>
            <person name="Feau N."/>
            <person name="Henrissat B."/>
            <person name="Schoch C.L."/>
            <person name="Horwitz B.A."/>
            <person name="Barry K.W."/>
            <person name="Condon B.J."/>
            <person name="Copeland A.C."/>
            <person name="Dhillon B."/>
            <person name="Glaser F."/>
            <person name="Hesse C.N."/>
            <person name="Kosti I."/>
            <person name="LaButti K."/>
            <person name="Lindquist E.A."/>
            <person name="Lucas S."/>
            <person name="Salamov A.A."/>
            <person name="Bradshaw R.E."/>
            <person name="Ciuffetti L."/>
            <person name="Hamelin R.C."/>
            <person name="Kema G.H.J."/>
            <person name="Lawrence C."/>
            <person name="Scott J.A."/>
            <person name="Spatafora J.W."/>
            <person name="Turgeon B.G."/>
            <person name="de Wit P.J.G.M."/>
            <person name="Zhong S."/>
            <person name="Goodwin S.B."/>
            <person name="Grigoriev I.V."/>
        </authorList>
    </citation>
    <scope>NUCLEOTIDE SEQUENCE [LARGE SCALE GENOMIC DNA]</scope>
    <source>
        <strain evidence="1 2">CIRAD86</strain>
    </source>
</reference>
<evidence type="ECO:0000313" key="1">
    <source>
        <dbReference type="EMBL" id="EME87635.1"/>
    </source>
</evidence>